<organism evidence="2 3">
    <name type="scientific">Panicum virgatum</name>
    <name type="common">Blackwell switchgrass</name>
    <dbReference type="NCBI Taxonomy" id="38727"/>
    <lineage>
        <taxon>Eukaryota</taxon>
        <taxon>Viridiplantae</taxon>
        <taxon>Streptophyta</taxon>
        <taxon>Embryophyta</taxon>
        <taxon>Tracheophyta</taxon>
        <taxon>Spermatophyta</taxon>
        <taxon>Magnoliopsida</taxon>
        <taxon>Liliopsida</taxon>
        <taxon>Poales</taxon>
        <taxon>Poaceae</taxon>
        <taxon>PACMAD clade</taxon>
        <taxon>Panicoideae</taxon>
        <taxon>Panicodae</taxon>
        <taxon>Paniceae</taxon>
        <taxon>Panicinae</taxon>
        <taxon>Panicum</taxon>
        <taxon>Panicum sect. Hiantes</taxon>
    </lineage>
</organism>
<dbReference type="Proteomes" id="UP000823388">
    <property type="component" value="Chromosome 8K"/>
</dbReference>
<sequence length="188" mass="21175">MAGSDSSVRGGHHGEQEPPVARAELHQLQNSLWEAMEWMFNEQLPAAGGRRPHQEESGDENSSFGNGFHDRFGNGHGGRGGGRRAGHNDRRTGGERRHGRHVHFDDEEEIHSESENGEYDENDNPFADHGRFGQHRDRRRGAGHDGGHDRGRHNRDDPDSIARVKLSVPKFSGREDADAYLEWEEQCD</sequence>
<feature type="compositionally biased region" description="Basic and acidic residues" evidence="1">
    <location>
        <begin position="86"/>
        <end position="96"/>
    </location>
</feature>
<feature type="region of interest" description="Disordered" evidence="1">
    <location>
        <begin position="44"/>
        <end position="168"/>
    </location>
</feature>
<reference evidence="2" key="1">
    <citation type="submission" date="2020-05" db="EMBL/GenBank/DDBJ databases">
        <title>WGS assembly of Panicum virgatum.</title>
        <authorList>
            <person name="Lovell J.T."/>
            <person name="Jenkins J."/>
            <person name="Shu S."/>
            <person name="Juenger T.E."/>
            <person name="Schmutz J."/>
        </authorList>
    </citation>
    <scope>NUCLEOTIDE SEQUENCE</scope>
    <source>
        <strain evidence="2">AP13</strain>
    </source>
</reference>
<evidence type="ECO:0000313" key="3">
    <source>
        <dbReference type="Proteomes" id="UP000823388"/>
    </source>
</evidence>
<dbReference type="EMBL" id="CM029051">
    <property type="protein sequence ID" value="KAG2561537.1"/>
    <property type="molecule type" value="Genomic_DNA"/>
</dbReference>
<gene>
    <name evidence="2" type="ORF">PVAP13_8KG230904</name>
</gene>
<proteinExistence type="predicted"/>
<dbReference type="AlphaFoldDB" id="A0A8T0PGU9"/>
<accession>A0A8T0PGU9</accession>
<feature type="region of interest" description="Disordered" evidence="1">
    <location>
        <begin position="1"/>
        <end position="28"/>
    </location>
</feature>
<feature type="compositionally biased region" description="Basic and acidic residues" evidence="1">
    <location>
        <begin position="126"/>
        <end position="162"/>
    </location>
</feature>
<keyword evidence="3" id="KW-1185">Reference proteome</keyword>
<evidence type="ECO:0000256" key="1">
    <source>
        <dbReference type="SAM" id="MobiDB-lite"/>
    </source>
</evidence>
<evidence type="ECO:0000313" key="2">
    <source>
        <dbReference type="EMBL" id="KAG2561537.1"/>
    </source>
</evidence>
<comment type="caution">
    <text evidence="2">The sequence shown here is derived from an EMBL/GenBank/DDBJ whole genome shotgun (WGS) entry which is preliminary data.</text>
</comment>
<feature type="compositionally biased region" description="Acidic residues" evidence="1">
    <location>
        <begin position="105"/>
        <end position="123"/>
    </location>
</feature>
<protein>
    <submittedName>
        <fullName evidence="2">Uncharacterized protein</fullName>
    </submittedName>
</protein>
<name>A0A8T0PGU9_PANVG</name>